<evidence type="ECO:0000259" key="1">
    <source>
        <dbReference type="Pfam" id="PF13628"/>
    </source>
</evidence>
<dbReference type="PANTHER" id="PTHR38593:SF1">
    <property type="entry name" value="BLR2558 PROTEIN"/>
    <property type="match status" value="1"/>
</dbReference>
<reference evidence="3 5" key="1">
    <citation type="submission" date="2006-04" db="EMBL/GenBank/DDBJ databases">
        <authorList>
            <person name="Nierman W.C."/>
        </authorList>
    </citation>
    <scope>NUCLEOTIDE SEQUENCE [LARGE SCALE GENOMIC DNA]</scope>
    <source>
        <strain evidence="3 5">DW4/3-1</strain>
    </source>
</reference>
<protein>
    <submittedName>
        <fullName evidence="2">Conserved uncharacterized protein</fullName>
    </submittedName>
</protein>
<evidence type="ECO:0000313" key="4">
    <source>
        <dbReference type="Proteomes" id="UP000001351"/>
    </source>
</evidence>
<dbReference type="Proteomes" id="UP000032702">
    <property type="component" value="Unassembled WGS sequence"/>
</dbReference>
<dbReference type="Gene3D" id="1.20.1260.10">
    <property type="match status" value="1"/>
</dbReference>
<evidence type="ECO:0000313" key="2">
    <source>
        <dbReference type="EMBL" id="ADO71464.1"/>
    </source>
</evidence>
<dbReference type="InterPro" id="IPR025419">
    <property type="entry name" value="DUF4142"/>
</dbReference>
<name>Q098C1_STIAD</name>
<dbReference type="PATRIC" id="fig|378806.16.peg.7361"/>
<dbReference type="KEGG" id="sur:STAUR_3676"/>
<dbReference type="HOGENOM" id="CLU_1271639_0_0_7"/>
<evidence type="ECO:0000313" key="3">
    <source>
        <dbReference type="EMBL" id="EAU68076.1"/>
    </source>
</evidence>
<keyword evidence="4" id="KW-1185">Reference proteome</keyword>
<dbReference type="Pfam" id="PF13628">
    <property type="entry name" value="DUF4142"/>
    <property type="match status" value="1"/>
</dbReference>
<evidence type="ECO:0000313" key="5">
    <source>
        <dbReference type="Proteomes" id="UP000032702"/>
    </source>
</evidence>
<reference evidence="2 4" key="2">
    <citation type="journal article" date="2011" name="Mol. Biol. Evol.">
        <title>Comparative genomic analysis of fruiting body formation in Myxococcales.</title>
        <authorList>
            <person name="Huntley S."/>
            <person name="Hamann N."/>
            <person name="Wegener-Feldbrugge S."/>
            <person name="Treuner-Lange A."/>
            <person name="Kube M."/>
            <person name="Reinhardt R."/>
            <person name="Klages S."/>
            <person name="Muller R."/>
            <person name="Ronning C.M."/>
            <person name="Nierman W.C."/>
            <person name="Sogaard-Andersen L."/>
        </authorList>
    </citation>
    <scope>NUCLEOTIDE SEQUENCE [LARGE SCALE GENOMIC DNA]</scope>
    <source>
        <strain evidence="2 4">DW4/3-1</strain>
    </source>
</reference>
<dbReference type="STRING" id="378806.STAUR_3676"/>
<dbReference type="Proteomes" id="UP000001351">
    <property type="component" value="Chromosome"/>
</dbReference>
<dbReference type="AlphaFoldDB" id="Q098C1"/>
<dbReference type="OrthoDB" id="5515244at2"/>
<dbReference type="PANTHER" id="PTHR38593">
    <property type="entry name" value="BLR2558 PROTEIN"/>
    <property type="match status" value="1"/>
</dbReference>
<proteinExistence type="predicted"/>
<dbReference type="eggNOG" id="COG3652">
    <property type="taxonomic scope" value="Bacteria"/>
</dbReference>
<dbReference type="EMBL" id="AAMD01000022">
    <property type="protein sequence ID" value="EAU68076.1"/>
    <property type="molecule type" value="Genomic_DNA"/>
</dbReference>
<accession>Q098C1</accession>
<dbReference type="InterPro" id="IPR012347">
    <property type="entry name" value="Ferritin-like"/>
</dbReference>
<sequence length="234" mass="25258">MLLEVSTNPHLAAINSPFKVGTMAGIRGRKTSALAAAVLSGLLLGSGAYAGDANKDARQIGKAAAEGKLFVDQLAVFNAKQIALGELAIQQSDDKTVVKFARQLVQDHRQNQAELKAWAQSKAYDISTIDMSGTGGSGIQIGYDEAMKGKDGRKYEAIRDAQKEVNDLRKKNGKDFDKDFLSKVLKDQEKGKNLIGEGKDKYENDAVFSSLLSKTDVTLEGHIASGKRIKDIID</sequence>
<dbReference type="EMBL" id="CP002271">
    <property type="protein sequence ID" value="ADO71464.1"/>
    <property type="molecule type" value="Genomic_DNA"/>
</dbReference>
<feature type="domain" description="DUF4142" evidence="1">
    <location>
        <begin position="69"/>
        <end position="227"/>
    </location>
</feature>
<gene>
    <name evidence="2" type="ordered locus">STAUR_3676</name>
    <name evidence="3" type="ORF">STIAU_5080</name>
</gene>
<organism evidence="3 5">
    <name type="scientific">Stigmatella aurantiaca (strain DW4/3-1)</name>
    <dbReference type="NCBI Taxonomy" id="378806"/>
    <lineage>
        <taxon>Bacteria</taxon>
        <taxon>Pseudomonadati</taxon>
        <taxon>Myxococcota</taxon>
        <taxon>Myxococcia</taxon>
        <taxon>Myxococcales</taxon>
        <taxon>Cystobacterineae</taxon>
        <taxon>Archangiaceae</taxon>
        <taxon>Stigmatella</taxon>
    </lineage>
</organism>